<accession>A0A0M0JK45</accession>
<dbReference type="Proteomes" id="UP000037460">
    <property type="component" value="Unassembled WGS sequence"/>
</dbReference>
<evidence type="ECO:0000313" key="2">
    <source>
        <dbReference type="Proteomes" id="UP000037460"/>
    </source>
</evidence>
<dbReference type="AlphaFoldDB" id="A0A0M0JK45"/>
<gene>
    <name evidence="1" type="ORF">Ctob_002918</name>
</gene>
<reference evidence="2" key="1">
    <citation type="journal article" date="2015" name="PLoS Genet.">
        <title>Genome Sequence and Transcriptome Analyses of Chrysochromulina tobin: Metabolic Tools for Enhanced Algal Fitness in the Prominent Order Prymnesiales (Haptophyceae).</title>
        <authorList>
            <person name="Hovde B.T."/>
            <person name="Deodato C.R."/>
            <person name="Hunsperger H.M."/>
            <person name="Ryken S.A."/>
            <person name="Yost W."/>
            <person name="Jha R.K."/>
            <person name="Patterson J."/>
            <person name="Monnat R.J. Jr."/>
            <person name="Barlow S.B."/>
            <person name="Starkenburg S.R."/>
            <person name="Cattolico R.A."/>
        </authorList>
    </citation>
    <scope>NUCLEOTIDE SEQUENCE</scope>
    <source>
        <strain evidence="2">CCMP291</strain>
    </source>
</reference>
<comment type="caution">
    <text evidence="1">The sequence shown here is derived from an EMBL/GenBank/DDBJ whole genome shotgun (WGS) entry which is preliminary data.</text>
</comment>
<organism evidence="1 2">
    <name type="scientific">Chrysochromulina tobinii</name>
    <dbReference type="NCBI Taxonomy" id="1460289"/>
    <lineage>
        <taxon>Eukaryota</taxon>
        <taxon>Haptista</taxon>
        <taxon>Haptophyta</taxon>
        <taxon>Prymnesiophyceae</taxon>
        <taxon>Prymnesiales</taxon>
        <taxon>Chrysochromulinaceae</taxon>
        <taxon>Chrysochromulina</taxon>
    </lineage>
</organism>
<name>A0A0M0JK45_9EUKA</name>
<keyword evidence="2" id="KW-1185">Reference proteome</keyword>
<dbReference type="EMBL" id="JWZX01002826">
    <property type="protein sequence ID" value="KOO26618.1"/>
    <property type="molecule type" value="Genomic_DNA"/>
</dbReference>
<sequence>MTVTVSDALTITVCQGGACQRNGAVQLLQALQSLSSGEDVTITAAPCCSICPSKDIVVKQGSKQQFVKVSTLATVLETATAVLTELPGVAPSTSLIEAVRAKFMGDEALRQGQWLAAAEQYDVALGSDEAAAILASPAEHAQPPAAPAPLEWESSVWHETRWQSSLRFDESVTAFEFGVCANEAVKLTGATIDDELNLRGELETAEGYGSFCIAMTPDGRSFTGVCVLEQGEEEPPWTSDCTSESP</sequence>
<proteinExistence type="predicted"/>
<protein>
    <submittedName>
        <fullName evidence="1">Uncharacterized protein</fullName>
    </submittedName>
</protein>
<evidence type="ECO:0000313" key="1">
    <source>
        <dbReference type="EMBL" id="KOO26618.1"/>
    </source>
</evidence>